<evidence type="ECO:0000313" key="1">
    <source>
        <dbReference type="EMBL" id="QJD50854.1"/>
    </source>
</evidence>
<dbReference type="RefSeq" id="YP_010107505.1">
    <property type="nucleotide sequence ID" value="NC_055842.1"/>
</dbReference>
<proteinExistence type="predicted"/>
<sequence>MFQKGDIIRVKPGNTKMPRKYWGLTGVISGRESFLARKVFRTDYLIVMHGSLEPATFKESDIELYRP</sequence>
<protein>
    <submittedName>
        <fullName evidence="1">Uncharacterized protein</fullName>
    </submittedName>
</protein>
<evidence type="ECO:0000313" key="2">
    <source>
        <dbReference type="Proteomes" id="UP000502409"/>
    </source>
</evidence>
<accession>A0A6M3TAR6</accession>
<dbReference type="KEGG" id="vg:65125614"/>
<organism evidence="1 2">
    <name type="scientific">Streptomyces phage Bmoc</name>
    <dbReference type="NCBI Taxonomy" id="2725629"/>
    <lineage>
        <taxon>Viruses</taxon>
        <taxon>Duplodnaviria</taxon>
        <taxon>Heunggongvirae</taxon>
        <taxon>Uroviricota</taxon>
        <taxon>Caudoviricetes</taxon>
        <taxon>Stanwilliamsviridae</taxon>
        <taxon>Boydwoodruffvirinae</taxon>
        <taxon>Samistivirus</taxon>
        <taxon>Samistivirus bmoc</taxon>
    </lineage>
</organism>
<dbReference type="EMBL" id="MT310865">
    <property type="protein sequence ID" value="QJD50854.1"/>
    <property type="molecule type" value="Genomic_DNA"/>
</dbReference>
<dbReference type="Proteomes" id="UP000502409">
    <property type="component" value="Genome"/>
</dbReference>
<dbReference type="GeneID" id="65125614"/>
<keyword evidence="2" id="KW-1185">Reference proteome</keyword>
<name>A0A6M3TAR6_9CAUD</name>
<gene>
    <name evidence="1" type="primary">112</name>
    <name evidence="1" type="ORF">SEA_BMOC_112</name>
</gene>
<reference evidence="1 2" key="1">
    <citation type="submission" date="2020-04" db="EMBL/GenBank/DDBJ databases">
        <authorList>
            <person name="Angtuaco S.E."/>
            <person name="Chung R.C."/>
            <person name="Hung A.H."/>
            <person name="Eghdamian A."/>
            <person name="Zhu L."/>
            <person name="Shaffer C.D."/>
            <person name="Weston-Hafer K.A."/>
            <person name="Garlena R.A."/>
            <person name="Russell D.A."/>
            <person name="Pope W.H."/>
            <person name="Jacobs-Sera D."/>
            <person name="Hatfull G.F."/>
        </authorList>
    </citation>
    <scope>NUCLEOTIDE SEQUENCE [LARGE SCALE GENOMIC DNA]</scope>
</reference>